<evidence type="ECO:0000313" key="4">
    <source>
        <dbReference type="Proteomes" id="UP000218113"/>
    </source>
</evidence>
<evidence type="ECO:0000256" key="1">
    <source>
        <dbReference type="SAM" id="Phobius"/>
    </source>
</evidence>
<sequence>MNRQKIEKRVNGISPSFKGYILATLGAVAAALFFIPYKKGLETMNPQVYLLAVYLVGFLLNFLGSGVRKKTKRLNMPTLLGASGFAVLSVIGNIAIGNSLEGLDPSVTVVIIRTQVVFVIF</sequence>
<feature type="domain" description="EamA" evidence="2">
    <location>
        <begin position="18"/>
        <end position="121"/>
    </location>
</feature>
<dbReference type="GO" id="GO:0016020">
    <property type="term" value="C:membrane"/>
    <property type="evidence" value="ECO:0007669"/>
    <property type="project" value="InterPro"/>
</dbReference>
<keyword evidence="1" id="KW-0472">Membrane</keyword>
<dbReference type="EMBL" id="NVSR01000038">
    <property type="protein sequence ID" value="PCI28241.1"/>
    <property type="molecule type" value="Genomic_DNA"/>
</dbReference>
<keyword evidence="1" id="KW-1133">Transmembrane helix</keyword>
<reference evidence="4" key="1">
    <citation type="submission" date="2017-08" db="EMBL/GenBank/DDBJ databases">
        <title>A dynamic microbial community with high functional redundancy inhabits the cold, oxic subseafloor aquifer.</title>
        <authorList>
            <person name="Tully B.J."/>
            <person name="Wheat C.G."/>
            <person name="Glazer B.T."/>
            <person name="Huber J.A."/>
        </authorList>
    </citation>
    <scope>NUCLEOTIDE SEQUENCE [LARGE SCALE GENOMIC DNA]</scope>
</reference>
<comment type="caution">
    <text evidence="3">The sequence shown here is derived from an EMBL/GenBank/DDBJ whole genome shotgun (WGS) entry which is preliminary data.</text>
</comment>
<dbReference type="Pfam" id="PF00892">
    <property type="entry name" value="EamA"/>
    <property type="match status" value="1"/>
</dbReference>
<feature type="transmembrane region" description="Helical" evidence="1">
    <location>
        <begin position="20"/>
        <end position="37"/>
    </location>
</feature>
<dbReference type="InterPro" id="IPR000620">
    <property type="entry name" value="EamA_dom"/>
</dbReference>
<evidence type="ECO:0000259" key="2">
    <source>
        <dbReference type="Pfam" id="PF00892"/>
    </source>
</evidence>
<keyword evidence="1" id="KW-0812">Transmembrane</keyword>
<organism evidence="3 4">
    <name type="scientific">SAR324 cluster bacterium</name>
    <dbReference type="NCBI Taxonomy" id="2024889"/>
    <lineage>
        <taxon>Bacteria</taxon>
        <taxon>Deltaproteobacteria</taxon>
        <taxon>SAR324 cluster</taxon>
    </lineage>
</organism>
<feature type="transmembrane region" description="Helical" evidence="1">
    <location>
        <begin position="49"/>
        <end position="67"/>
    </location>
</feature>
<evidence type="ECO:0000313" key="3">
    <source>
        <dbReference type="EMBL" id="PCI28241.1"/>
    </source>
</evidence>
<dbReference type="AlphaFoldDB" id="A0A2A4T4I2"/>
<proteinExistence type="predicted"/>
<feature type="transmembrane region" description="Helical" evidence="1">
    <location>
        <begin position="79"/>
        <end position="96"/>
    </location>
</feature>
<accession>A0A2A4T4I2</accession>
<dbReference type="Proteomes" id="UP000218113">
    <property type="component" value="Unassembled WGS sequence"/>
</dbReference>
<protein>
    <recommendedName>
        <fullName evidence="2">EamA domain-containing protein</fullName>
    </recommendedName>
</protein>
<name>A0A2A4T4I2_9DELT</name>
<gene>
    <name evidence="3" type="ORF">COB67_06915</name>
</gene>